<dbReference type="InterPro" id="IPR036976">
    <property type="entry name" value="RimM_N_sf"/>
</dbReference>
<dbReference type="Gene3D" id="2.30.30.240">
    <property type="entry name" value="PRC-barrel domain"/>
    <property type="match status" value="1"/>
</dbReference>
<dbReference type="PANTHER" id="PTHR33692">
    <property type="entry name" value="RIBOSOME MATURATION FACTOR RIMM"/>
    <property type="match status" value="1"/>
</dbReference>
<dbReference type="InterPro" id="IPR011961">
    <property type="entry name" value="RimM"/>
</dbReference>
<keyword evidence="4" id="KW-0143">Chaperone</keyword>
<dbReference type="PANTHER" id="PTHR33692:SF1">
    <property type="entry name" value="RIBOSOME MATURATION FACTOR RIMM"/>
    <property type="match status" value="1"/>
</dbReference>
<feature type="domain" description="RimM N-terminal" evidence="5">
    <location>
        <begin position="25"/>
        <end position="97"/>
    </location>
</feature>
<dbReference type="GO" id="GO:0005840">
    <property type="term" value="C:ribosome"/>
    <property type="evidence" value="ECO:0007669"/>
    <property type="project" value="InterPro"/>
</dbReference>
<protein>
    <submittedName>
        <fullName evidence="6">Unannotated protein</fullName>
    </submittedName>
</protein>
<reference evidence="6" key="1">
    <citation type="submission" date="2020-05" db="EMBL/GenBank/DDBJ databases">
        <authorList>
            <person name="Chiriac C."/>
            <person name="Salcher M."/>
            <person name="Ghai R."/>
            <person name="Kavagutti S V."/>
        </authorList>
    </citation>
    <scope>NUCLEOTIDE SEQUENCE</scope>
</reference>
<dbReference type="InterPro" id="IPR002676">
    <property type="entry name" value="RimM_N"/>
</dbReference>
<keyword evidence="1" id="KW-0963">Cytoplasm</keyword>
<evidence type="ECO:0000259" key="5">
    <source>
        <dbReference type="Pfam" id="PF01782"/>
    </source>
</evidence>
<dbReference type="InterPro" id="IPR011033">
    <property type="entry name" value="PRC_barrel-like_sf"/>
</dbReference>
<sequence>MPPPPATVATSRSSSSTDEVTLLEVGRIDKPHGVRGDVVVSLITTETSRVAVGSVLQAGDRELVVVASRPHQHRFVVTFEGVYGREGAEAIAGRVLRAEPFDDDDPEDLWVHHLIGSAVIEPDGTERGRVESVQDNPASDLLVLDTGALVPLRFLVERDSLGRLVVDVPAGLFELLDDD</sequence>
<gene>
    <name evidence="6" type="ORF">UFOPK3733_01549</name>
</gene>
<dbReference type="EMBL" id="CAFBNC010000088">
    <property type="protein sequence ID" value="CAB4945395.1"/>
    <property type="molecule type" value="Genomic_DNA"/>
</dbReference>
<dbReference type="InterPro" id="IPR009000">
    <property type="entry name" value="Transl_B-barrel_sf"/>
</dbReference>
<dbReference type="GO" id="GO:0043022">
    <property type="term" value="F:ribosome binding"/>
    <property type="evidence" value="ECO:0007669"/>
    <property type="project" value="InterPro"/>
</dbReference>
<evidence type="ECO:0000256" key="4">
    <source>
        <dbReference type="ARBA" id="ARBA00023186"/>
    </source>
</evidence>
<dbReference type="HAMAP" id="MF_00014">
    <property type="entry name" value="Ribosome_mat_RimM"/>
    <property type="match status" value="1"/>
</dbReference>
<organism evidence="6">
    <name type="scientific">freshwater metagenome</name>
    <dbReference type="NCBI Taxonomy" id="449393"/>
    <lineage>
        <taxon>unclassified sequences</taxon>
        <taxon>metagenomes</taxon>
        <taxon>ecological metagenomes</taxon>
    </lineage>
</organism>
<keyword evidence="3" id="KW-0698">rRNA processing</keyword>
<proteinExistence type="inferred from homology"/>
<keyword evidence="2" id="KW-0690">Ribosome biogenesis</keyword>
<name>A0A6J7JPS3_9ZZZZ</name>
<accession>A0A6J7JPS3</accession>
<dbReference type="Pfam" id="PF01782">
    <property type="entry name" value="RimM"/>
    <property type="match status" value="1"/>
</dbReference>
<dbReference type="SUPFAM" id="SSF50447">
    <property type="entry name" value="Translation proteins"/>
    <property type="match status" value="1"/>
</dbReference>
<dbReference type="GO" id="GO:0006364">
    <property type="term" value="P:rRNA processing"/>
    <property type="evidence" value="ECO:0007669"/>
    <property type="project" value="UniProtKB-KW"/>
</dbReference>
<dbReference type="Gene3D" id="2.40.30.60">
    <property type="entry name" value="RimM"/>
    <property type="match status" value="1"/>
</dbReference>
<dbReference type="SUPFAM" id="SSF50346">
    <property type="entry name" value="PRC-barrel domain"/>
    <property type="match status" value="1"/>
</dbReference>
<evidence type="ECO:0000256" key="2">
    <source>
        <dbReference type="ARBA" id="ARBA00022517"/>
    </source>
</evidence>
<evidence type="ECO:0000313" key="6">
    <source>
        <dbReference type="EMBL" id="CAB4945395.1"/>
    </source>
</evidence>
<evidence type="ECO:0000256" key="1">
    <source>
        <dbReference type="ARBA" id="ARBA00022490"/>
    </source>
</evidence>
<evidence type="ECO:0000256" key="3">
    <source>
        <dbReference type="ARBA" id="ARBA00022552"/>
    </source>
</evidence>
<dbReference type="AlphaFoldDB" id="A0A6J7JPS3"/>